<sequence length="202" mass="23456">MVDEQKTTEELIFEAALSVFQRKGLAGARMQEIADEAGINKSMLHYYFRSKDLLFKQVFIKSFKNFSASTLPIMNMEIPWEEKIPLLVTHYITAMQKKPDLPMFVINEMRYNPEDFLSNVSGTRLKDTLFFAQLKDGIAKGTIRPIKPIQIVVSIISETIFPVIAKPMIQHMTKLQDTNWETFIADREKVIPEMLIKYLKEF</sequence>
<keyword evidence="1 2" id="KW-0238">DNA-binding</keyword>
<dbReference type="PANTHER" id="PTHR30328">
    <property type="entry name" value="TRANSCRIPTIONAL REPRESSOR"/>
    <property type="match status" value="1"/>
</dbReference>
<dbReference type="Gene3D" id="1.10.357.10">
    <property type="entry name" value="Tetracycline Repressor, domain 2"/>
    <property type="match status" value="1"/>
</dbReference>
<proteinExistence type="predicted"/>
<evidence type="ECO:0000313" key="4">
    <source>
        <dbReference type="EMBL" id="WCT12532.1"/>
    </source>
</evidence>
<dbReference type="EMBL" id="CP117167">
    <property type="protein sequence ID" value="WCT12532.1"/>
    <property type="molecule type" value="Genomic_DNA"/>
</dbReference>
<evidence type="ECO:0000313" key="5">
    <source>
        <dbReference type="Proteomes" id="UP001216139"/>
    </source>
</evidence>
<evidence type="ECO:0000259" key="3">
    <source>
        <dbReference type="PROSITE" id="PS50977"/>
    </source>
</evidence>
<dbReference type="Pfam" id="PF00440">
    <property type="entry name" value="TetR_N"/>
    <property type="match status" value="1"/>
</dbReference>
<evidence type="ECO:0000256" key="1">
    <source>
        <dbReference type="ARBA" id="ARBA00023125"/>
    </source>
</evidence>
<evidence type="ECO:0000256" key="2">
    <source>
        <dbReference type="PROSITE-ProRule" id="PRU00335"/>
    </source>
</evidence>
<accession>A0ABY7TBD0</accession>
<protein>
    <submittedName>
        <fullName evidence="4">TetR/AcrR family transcriptional regulator</fullName>
    </submittedName>
</protein>
<dbReference type="InterPro" id="IPR050109">
    <property type="entry name" value="HTH-type_TetR-like_transc_reg"/>
</dbReference>
<dbReference type="PROSITE" id="PS50977">
    <property type="entry name" value="HTH_TETR_2"/>
    <property type="match status" value="1"/>
</dbReference>
<dbReference type="InterPro" id="IPR036271">
    <property type="entry name" value="Tet_transcr_reg_TetR-rel_C_sf"/>
</dbReference>
<dbReference type="PANTHER" id="PTHR30328:SF54">
    <property type="entry name" value="HTH-TYPE TRANSCRIPTIONAL REPRESSOR SCO4008"/>
    <property type="match status" value="1"/>
</dbReference>
<feature type="DNA-binding region" description="H-T-H motif" evidence="2">
    <location>
        <begin position="29"/>
        <end position="48"/>
    </location>
</feature>
<dbReference type="PRINTS" id="PR00455">
    <property type="entry name" value="HTHTETR"/>
</dbReference>
<dbReference type="RefSeq" id="WP_273630798.1">
    <property type="nucleotide sequence ID" value="NZ_CP117167.1"/>
</dbReference>
<organism evidence="4 5">
    <name type="scientific">Mucilaginibacter jinjuensis</name>
    <dbReference type="NCBI Taxonomy" id="1176721"/>
    <lineage>
        <taxon>Bacteria</taxon>
        <taxon>Pseudomonadati</taxon>
        <taxon>Bacteroidota</taxon>
        <taxon>Sphingobacteriia</taxon>
        <taxon>Sphingobacteriales</taxon>
        <taxon>Sphingobacteriaceae</taxon>
        <taxon>Mucilaginibacter</taxon>
    </lineage>
</organism>
<feature type="domain" description="HTH tetR-type" evidence="3">
    <location>
        <begin position="6"/>
        <end position="66"/>
    </location>
</feature>
<name>A0ABY7TBD0_9SPHI</name>
<dbReference type="InterPro" id="IPR001647">
    <property type="entry name" value="HTH_TetR"/>
</dbReference>
<dbReference type="SUPFAM" id="SSF46689">
    <property type="entry name" value="Homeodomain-like"/>
    <property type="match status" value="1"/>
</dbReference>
<dbReference type="Proteomes" id="UP001216139">
    <property type="component" value="Chromosome"/>
</dbReference>
<reference evidence="4 5" key="1">
    <citation type="submission" date="2023-02" db="EMBL/GenBank/DDBJ databases">
        <title>Genome sequence of Mucilaginibacter jinjuensis strain KACC 16571.</title>
        <authorList>
            <person name="Kim S."/>
            <person name="Heo J."/>
            <person name="Kwon S.-W."/>
        </authorList>
    </citation>
    <scope>NUCLEOTIDE SEQUENCE [LARGE SCALE GENOMIC DNA]</scope>
    <source>
        <strain evidence="4 5">KACC 16571</strain>
    </source>
</reference>
<keyword evidence="5" id="KW-1185">Reference proteome</keyword>
<dbReference type="SUPFAM" id="SSF48498">
    <property type="entry name" value="Tetracyclin repressor-like, C-terminal domain"/>
    <property type="match status" value="1"/>
</dbReference>
<dbReference type="InterPro" id="IPR009057">
    <property type="entry name" value="Homeodomain-like_sf"/>
</dbReference>
<gene>
    <name evidence="4" type="ORF">PQO05_01130</name>
</gene>